<gene>
    <name evidence="2" type="ORF">ACFQMJ_03415</name>
</gene>
<dbReference type="RefSeq" id="WP_378048413.1">
    <property type="nucleotide sequence ID" value="NZ_JBHMDN010000016.1"/>
</dbReference>
<keyword evidence="1" id="KW-0732">Signal</keyword>
<reference evidence="3" key="1">
    <citation type="journal article" date="2019" name="Int. J. Syst. Evol. Microbiol.">
        <title>The Global Catalogue of Microorganisms (GCM) 10K type strain sequencing project: providing services to taxonomists for standard genome sequencing and annotation.</title>
        <authorList>
            <consortium name="The Broad Institute Genomics Platform"/>
            <consortium name="The Broad Institute Genome Sequencing Center for Infectious Disease"/>
            <person name="Wu L."/>
            <person name="Ma J."/>
        </authorList>
    </citation>
    <scope>NUCLEOTIDE SEQUENCE [LARGE SCALE GENOMIC DNA]</scope>
    <source>
        <strain evidence="3">KCTC 12907</strain>
    </source>
</reference>
<accession>A0ABW2F337</accession>
<dbReference type="PROSITE" id="PS51257">
    <property type="entry name" value="PROKAR_LIPOPROTEIN"/>
    <property type="match status" value="1"/>
</dbReference>
<evidence type="ECO:0000256" key="1">
    <source>
        <dbReference type="SAM" id="SignalP"/>
    </source>
</evidence>
<feature type="chain" id="PRO_5045299588" description="Lipoprotein" evidence="1">
    <location>
        <begin position="23"/>
        <end position="153"/>
    </location>
</feature>
<evidence type="ECO:0000313" key="3">
    <source>
        <dbReference type="Proteomes" id="UP001596378"/>
    </source>
</evidence>
<feature type="signal peptide" evidence="1">
    <location>
        <begin position="1"/>
        <end position="22"/>
    </location>
</feature>
<name>A0ABW2F337_9BACL</name>
<comment type="caution">
    <text evidence="2">The sequence shown here is derived from an EMBL/GenBank/DDBJ whole genome shotgun (WGS) entry which is preliminary data.</text>
</comment>
<evidence type="ECO:0000313" key="2">
    <source>
        <dbReference type="EMBL" id="MFC7147575.1"/>
    </source>
</evidence>
<evidence type="ECO:0008006" key="4">
    <source>
        <dbReference type="Google" id="ProtNLM"/>
    </source>
</evidence>
<sequence length="153" mass="17093">MKRLIRIVLFVFCVIVISSCKANTNFYSGITYEDIAGPSAPDNAEFVREFKGHGDSWAAVNIVYKKKNDNEFIGKWYVKYIGKEASPTGEISYNYSAGDDKGSGAMTFIQPPDAGIYYMGQLPSRISLPNDDSVIDLQLVWDNAKKSELLKLM</sequence>
<keyword evidence="3" id="KW-1185">Reference proteome</keyword>
<proteinExistence type="predicted"/>
<dbReference type="Proteomes" id="UP001596378">
    <property type="component" value="Unassembled WGS sequence"/>
</dbReference>
<protein>
    <recommendedName>
        <fullName evidence="4">Lipoprotein</fullName>
    </recommendedName>
</protein>
<organism evidence="2 3">
    <name type="scientific">Cohnella cellulosilytica</name>
    <dbReference type="NCBI Taxonomy" id="986710"/>
    <lineage>
        <taxon>Bacteria</taxon>
        <taxon>Bacillati</taxon>
        <taxon>Bacillota</taxon>
        <taxon>Bacilli</taxon>
        <taxon>Bacillales</taxon>
        <taxon>Paenibacillaceae</taxon>
        <taxon>Cohnella</taxon>
    </lineage>
</organism>
<dbReference type="EMBL" id="JBHTAI010000002">
    <property type="protein sequence ID" value="MFC7147575.1"/>
    <property type="molecule type" value="Genomic_DNA"/>
</dbReference>